<dbReference type="SMART" id="SM00065">
    <property type="entry name" value="GAF"/>
    <property type="match status" value="1"/>
</dbReference>
<organism evidence="2 3">
    <name type="scientific">Mucilaginibacter robiniae</name>
    <dbReference type="NCBI Taxonomy" id="2728022"/>
    <lineage>
        <taxon>Bacteria</taxon>
        <taxon>Pseudomonadati</taxon>
        <taxon>Bacteroidota</taxon>
        <taxon>Sphingobacteriia</taxon>
        <taxon>Sphingobacteriales</taxon>
        <taxon>Sphingobacteriaceae</taxon>
        <taxon>Mucilaginibacter</taxon>
    </lineage>
</organism>
<dbReference type="KEGG" id="mrob:HH214_15935"/>
<feature type="domain" description="PAC" evidence="1">
    <location>
        <begin position="246"/>
        <end position="297"/>
    </location>
</feature>
<dbReference type="InterPro" id="IPR000700">
    <property type="entry name" value="PAS-assoc_C"/>
</dbReference>
<reference evidence="2 3" key="1">
    <citation type="submission" date="2020-04" db="EMBL/GenBank/DDBJ databases">
        <title>Genome sequencing of novel species.</title>
        <authorList>
            <person name="Heo J."/>
            <person name="Kim S.-J."/>
            <person name="Kim J.-S."/>
            <person name="Hong S.-B."/>
            <person name="Kwon S.-W."/>
        </authorList>
    </citation>
    <scope>NUCLEOTIDE SEQUENCE [LARGE SCALE GENOMIC DNA]</scope>
    <source>
        <strain evidence="2 3">F39-2</strain>
    </source>
</reference>
<accession>A0A7L5E8Q2</accession>
<dbReference type="PANTHER" id="PTHR43102">
    <property type="entry name" value="SLR1143 PROTEIN"/>
    <property type="match status" value="1"/>
</dbReference>
<dbReference type="SUPFAM" id="SSF55785">
    <property type="entry name" value="PYP-like sensor domain (PAS domain)"/>
    <property type="match status" value="1"/>
</dbReference>
<dbReference type="AlphaFoldDB" id="A0A7L5E8Q2"/>
<dbReference type="RefSeq" id="WP_169609269.1">
    <property type="nucleotide sequence ID" value="NZ_CP051682.1"/>
</dbReference>
<dbReference type="PROSITE" id="PS50113">
    <property type="entry name" value="PAC"/>
    <property type="match status" value="1"/>
</dbReference>
<gene>
    <name evidence="2" type="ORF">HH214_15935</name>
</gene>
<evidence type="ECO:0000313" key="2">
    <source>
        <dbReference type="EMBL" id="QJD97253.1"/>
    </source>
</evidence>
<dbReference type="Pfam" id="PF01590">
    <property type="entry name" value="GAF"/>
    <property type="match status" value="1"/>
</dbReference>
<dbReference type="Gene3D" id="3.30.450.40">
    <property type="match status" value="1"/>
</dbReference>
<sequence length="364" mass="41510">MPQRELERLRTVNRFLKLEISKEKELQEIVEHAAQICGASIAMITFMDEEAQYVKFKIGTQIEQLETKTSFCQHTIKQDKIFVVPNATKDTRFASNPYVVQGPQVRFYAGSPLTTQDGFNLGTLCVYDGSPKQLDPIQEQILQSLSKQVIHILEFEESLQLLKDQFVKSRLEETKLRSYFESSSSCHLLLDTQLRVISFNKALSDIMSNTYGIPFGVGMNVTDCIHPGFVEEFLRNYHKALNGESVFSDTYIESPQGSSCWSISYEPARDQQGETIGVAYNATDITEQIEQKKQLNAQNESLRQIDHIQSNELREPINSVIHLMDNIKEQDCFDTVVELMLLERTVKELKDKSNGILNFSVVST</sequence>
<dbReference type="Proteomes" id="UP000503278">
    <property type="component" value="Chromosome"/>
</dbReference>
<dbReference type="InterPro" id="IPR029016">
    <property type="entry name" value="GAF-like_dom_sf"/>
</dbReference>
<dbReference type="Pfam" id="PF08448">
    <property type="entry name" value="PAS_4"/>
    <property type="match status" value="1"/>
</dbReference>
<evidence type="ECO:0000259" key="1">
    <source>
        <dbReference type="PROSITE" id="PS50113"/>
    </source>
</evidence>
<dbReference type="Gene3D" id="3.30.450.20">
    <property type="entry name" value="PAS domain"/>
    <property type="match status" value="1"/>
</dbReference>
<evidence type="ECO:0000313" key="3">
    <source>
        <dbReference type="Proteomes" id="UP000503278"/>
    </source>
</evidence>
<dbReference type="InterPro" id="IPR035965">
    <property type="entry name" value="PAS-like_dom_sf"/>
</dbReference>
<dbReference type="InterPro" id="IPR003018">
    <property type="entry name" value="GAF"/>
</dbReference>
<dbReference type="PANTHER" id="PTHR43102:SF2">
    <property type="entry name" value="GAF DOMAIN-CONTAINING PROTEIN"/>
    <property type="match status" value="1"/>
</dbReference>
<protein>
    <submittedName>
        <fullName evidence="2">GAF domain-containing protein</fullName>
    </submittedName>
</protein>
<dbReference type="EMBL" id="CP051682">
    <property type="protein sequence ID" value="QJD97253.1"/>
    <property type="molecule type" value="Genomic_DNA"/>
</dbReference>
<name>A0A7L5E8Q2_9SPHI</name>
<dbReference type="SUPFAM" id="SSF55781">
    <property type="entry name" value="GAF domain-like"/>
    <property type="match status" value="1"/>
</dbReference>
<dbReference type="InterPro" id="IPR000014">
    <property type="entry name" value="PAS"/>
</dbReference>
<proteinExistence type="predicted"/>
<dbReference type="InterPro" id="IPR013656">
    <property type="entry name" value="PAS_4"/>
</dbReference>
<keyword evidence="3" id="KW-1185">Reference proteome</keyword>
<dbReference type="NCBIfam" id="TIGR00229">
    <property type="entry name" value="sensory_box"/>
    <property type="match status" value="1"/>
</dbReference>